<dbReference type="FunFam" id="1.10.4020.10:FF:000001">
    <property type="entry name" value="zinc finger protein 263 isoform X1"/>
    <property type="match status" value="1"/>
</dbReference>
<keyword evidence="8" id="KW-0238">DNA-binding</keyword>
<keyword evidence="6" id="KW-0862">Zinc</keyword>
<feature type="domain" description="C2H2-type" evidence="13">
    <location>
        <begin position="659"/>
        <end position="686"/>
    </location>
</feature>
<dbReference type="InterPro" id="IPR003309">
    <property type="entry name" value="SCAN_dom"/>
</dbReference>
<dbReference type="PROSITE" id="PS00028">
    <property type="entry name" value="ZINC_FINGER_C2H2_1"/>
    <property type="match status" value="13"/>
</dbReference>
<dbReference type="Proteomes" id="UP000002279">
    <property type="component" value="Chromosome 11"/>
</dbReference>
<feature type="domain" description="C2H2-type" evidence="13">
    <location>
        <begin position="575"/>
        <end position="602"/>
    </location>
</feature>
<comment type="subcellular location">
    <subcellularLocation>
        <location evidence="1">Nucleus</location>
    </subcellularLocation>
</comment>
<dbReference type="FunFam" id="3.30.160.60:FF:001243">
    <property type="entry name" value="myeloid zinc finger 1 isoform X1"/>
    <property type="match status" value="1"/>
</dbReference>
<feature type="compositionally biased region" description="Basic and acidic residues" evidence="12">
    <location>
        <begin position="268"/>
        <end position="278"/>
    </location>
</feature>
<dbReference type="SMART" id="SM00355">
    <property type="entry name" value="ZnF_C2H2"/>
    <property type="match status" value="13"/>
</dbReference>
<evidence type="ECO:0000256" key="10">
    <source>
        <dbReference type="ARBA" id="ARBA00023242"/>
    </source>
</evidence>
<dbReference type="GO" id="GO:0000978">
    <property type="term" value="F:RNA polymerase II cis-regulatory region sequence-specific DNA binding"/>
    <property type="evidence" value="ECO:0000318"/>
    <property type="project" value="GO_Central"/>
</dbReference>
<dbReference type="GeneID" id="103164683"/>
<feature type="region of interest" description="Disordered" evidence="12">
    <location>
        <begin position="250"/>
        <end position="335"/>
    </location>
</feature>
<accession>A0A6I8PP53</accession>
<feature type="domain" description="C2H2-type" evidence="13">
    <location>
        <begin position="736"/>
        <end position="763"/>
    </location>
</feature>
<feature type="region of interest" description="Disordered" evidence="12">
    <location>
        <begin position="159"/>
        <end position="187"/>
    </location>
</feature>
<dbReference type="FunFam" id="3.30.160.60:FF:000062">
    <property type="entry name" value="RB-associated KRAB zinc finger protein-like"/>
    <property type="match status" value="1"/>
</dbReference>
<evidence type="ECO:0000256" key="6">
    <source>
        <dbReference type="ARBA" id="ARBA00022833"/>
    </source>
</evidence>
<feature type="domain" description="C2H2-type" evidence="13">
    <location>
        <begin position="631"/>
        <end position="658"/>
    </location>
</feature>
<feature type="domain" description="C2H2-type" evidence="13">
    <location>
        <begin position="408"/>
        <end position="435"/>
    </location>
</feature>
<feature type="compositionally biased region" description="Basic and acidic residues" evidence="12">
    <location>
        <begin position="299"/>
        <end position="315"/>
    </location>
</feature>
<evidence type="ECO:0000256" key="2">
    <source>
        <dbReference type="ARBA" id="ARBA00006991"/>
    </source>
</evidence>
<feature type="domain" description="C2H2-type" evidence="13">
    <location>
        <begin position="352"/>
        <end position="379"/>
    </location>
</feature>
<dbReference type="Gene3D" id="3.30.160.60">
    <property type="entry name" value="Classic Zinc Finger"/>
    <property type="match status" value="13"/>
</dbReference>
<feature type="compositionally biased region" description="Polar residues" evidence="12">
    <location>
        <begin position="250"/>
        <end position="263"/>
    </location>
</feature>
<dbReference type="CDD" id="cd07936">
    <property type="entry name" value="SCAN"/>
    <property type="match status" value="1"/>
</dbReference>
<comment type="similarity">
    <text evidence="2">Belongs to the krueppel C2H2-type zinc-finger protein family.</text>
</comment>
<dbReference type="Bgee" id="ENSOANG00000044769">
    <property type="expression patterns" value="Expressed in ovary and 2 other cell types or tissues"/>
</dbReference>
<dbReference type="SUPFAM" id="SSF57667">
    <property type="entry name" value="beta-beta-alpha zinc fingers"/>
    <property type="match status" value="7"/>
</dbReference>
<feature type="domain" description="SCAN box" evidence="14">
    <location>
        <begin position="54"/>
        <end position="135"/>
    </location>
</feature>
<keyword evidence="7" id="KW-0805">Transcription regulation</keyword>
<dbReference type="CTD" id="84891"/>
<dbReference type="OrthoDB" id="6365676at2759"/>
<keyword evidence="9" id="KW-0804">Transcription</keyword>
<dbReference type="Gene3D" id="1.10.4020.10">
    <property type="entry name" value="DNA breaking-rejoining enzymes"/>
    <property type="match status" value="1"/>
</dbReference>
<dbReference type="FunFam" id="3.30.160.60:FF:000933">
    <property type="entry name" value="zinc finger protein 771"/>
    <property type="match status" value="1"/>
</dbReference>
<dbReference type="Pfam" id="PF02023">
    <property type="entry name" value="SCAN"/>
    <property type="match status" value="1"/>
</dbReference>
<dbReference type="KEGG" id="oaa:103164683"/>
<dbReference type="FunFam" id="3.30.160.60:FF:003306">
    <property type="entry name" value="Zinc finger and SCAN domain-containing protein 10"/>
    <property type="match status" value="1"/>
</dbReference>
<dbReference type="GO" id="GO:0000981">
    <property type="term" value="F:DNA-binding transcription factor activity, RNA polymerase II-specific"/>
    <property type="evidence" value="ECO:0000318"/>
    <property type="project" value="GO_Central"/>
</dbReference>
<feature type="domain" description="C2H2-type" evidence="13">
    <location>
        <begin position="708"/>
        <end position="735"/>
    </location>
</feature>
<evidence type="ECO:0000256" key="4">
    <source>
        <dbReference type="ARBA" id="ARBA00022737"/>
    </source>
</evidence>
<keyword evidence="3" id="KW-0479">Metal-binding</keyword>
<dbReference type="GO" id="GO:0008270">
    <property type="term" value="F:zinc ion binding"/>
    <property type="evidence" value="ECO:0007669"/>
    <property type="project" value="UniProtKB-KW"/>
</dbReference>
<feature type="compositionally biased region" description="Pro residues" evidence="12">
    <location>
        <begin position="8"/>
        <end position="19"/>
    </location>
</feature>
<feature type="domain" description="C2H2-type" evidence="13">
    <location>
        <begin position="491"/>
        <end position="518"/>
    </location>
</feature>
<dbReference type="PROSITE" id="PS50157">
    <property type="entry name" value="ZINC_FINGER_C2H2_2"/>
    <property type="match status" value="13"/>
</dbReference>
<dbReference type="PANTHER" id="PTHR24384:SF218">
    <property type="entry name" value="ZINC FINGER PROTEIN 502"/>
    <property type="match status" value="1"/>
</dbReference>
<dbReference type="FunFam" id="3.30.160.60:FF:001080">
    <property type="entry name" value="Zinc finger and SCAN domain containing 10"/>
    <property type="match status" value="1"/>
</dbReference>
<keyword evidence="16" id="KW-1185">Reference proteome</keyword>
<evidence type="ECO:0000313" key="15">
    <source>
        <dbReference type="Ensembl" id="ENSOANP00000054069.1"/>
    </source>
</evidence>
<dbReference type="InterPro" id="IPR038269">
    <property type="entry name" value="SCAN_sf"/>
</dbReference>
<dbReference type="InterPro" id="IPR013087">
    <property type="entry name" value="Znf_C2H2_type"/>
</dbReference>
<dbReference type="FunFam" id="3.30.160.60:FF:000761">
    <property type="entry name" value="Zinc finger protein 449"/>
    <property type="match status" value="1"/>
</dbReference>
<evidence type="ECO:0000313" key="16">
    <source>
        <dbReference type="Proteomes" id="UP000002279"/>
    </source>
</evidence>
<evidence type="ECO:0000256" key="7">
    <source>
        <dbReference type="ARBA" id="ARBA00023015"/>
    </source>
</evidence>
<dbReference type="InterPro" id="IPR050752">
    <property type="entry name" value="C2H2-ZF_domain"/>
</dbReference>
<dbReference type="FunFam" id="3.30.160.60:FF:002343">
    <property type="entry name" value="Zinc finger protein 33A"/>
    <property type="match status" value="2"/>
</dbReference>
<dbReference type="Ensembl" id="ENSOANT00000061516.1">
    <property type="protein sequence ID" value="ENSOANP00000054069.1"/>
    <property type="gene ID" value="ENSOANG00000044769.1"/>
</dbReference>
<organism evidence="15 16">
    <name type="scientific">Ornithorhynchus anatinus</name>
    <name type="common">Duckbill platypus</name>
    <dbReference type="NCBI Taxonomy" id="9258"/>
    <lineage>
        <taxon>Eukaryota</taxon>
        <taxon>Metazoa</taxon>
        <taxon>Chordata</taxon>
        <taxon>Craniata</taxon>
        <taxon>Vertebrata</taxon>
        <taxon>Euteleostomi</taxon>
        <taxon>Mammalia</taxon>
        <taxon>Monotremata</taxon>
        <taxon>Ornithorhynchidae</taxon>
        <taxon>Ornithorhynchus</taxon>
    </lineage>
</organism>
<dbReference type="FunFam" id="3.30.160.60:FF:000358">
    <property type="entry name" value="zinc finger protein 24"/>
    <property type="match status" value="1"/>
</dbReference>
<evidence type="ECO:0000259" key="13">
    <source>
        <dbReference type="PROSITE" id="PS50157"/>
    </source>
</evidence>
<dbReference type="InterPro" id="IPR036236">
    <property type="entry name" value="Znf_C2H2_sf"/>
</dbReference>
<proteinExistence type="inferred from homology"/>
<dbReference type="FunFam" id="3.30.160.60:FF:000624">
    <property type="entry name" value="zinc finger protein 697"/>
    <property type="match status" value="1"/>
</dbReference>
<feature type="domain" description="C2H2-type" evidence="13">
    <location>
        <begin position="547"/>
        <end position="574"/>
    </location>
</feature>
<dbReference type="FunFam" id="3.30.160.60:FF:002737">
    <property type="entry name" value="AGAP008430-PA"/>
    <property type="match status" value="1"/>
</dbReference>
<dbReference type="FunFam" id="3.30.160.60:FF:000176">
    <property type="entry name" value="zinc finger protein 70"/>
    <property type="match status" value="1"/>
</dbReference>
<evidence type="ECO:0000256" key="5">
    <source>
        <dbReference type="ARBA" id="ARBA00022771"/>
    </source>
</evidence>
<dbReference type="GeneTree" id="ENSGT00940000162513"/>
<name>A0A6I8PP53_ORNAN</name>
<evidence type="ECO:0000256" key="3">
    <source>
        <dbReference type="ARBA" id="ARBA00022723"/>
    </source>
</evidence>
<gene>
    <name evidence="15" type="primary">ZSCAN10</name>
</gene>
<dbReference type="AlphaFoldDB" id="A0A6I8PP53"/>
<dbReference type="SMART" id="SM00431">
    <property type="entry name" value="SCAN"/>
    <property type="match status" value="1"/>
</dbReference>
<reference evidence="15" key="3">
    <citation type="submission" date="2025-09" db="UniProtKB">
        <authorList>
            <consortium name="Ensembl"/>
        </authorList>
    </citation>
    <scope>IDENTIFICATION</scope>
    <source>
        <strain evidence="15">Glennie</strain>
    </source>
</reference>
<sequence length="764" mass="86864">MAAEPSQAIPPAPEAPAPPREQEEFLIVKLEEDAAWGQDLILRGNHLRAPETSRRFFRQFRYREALGPRGALSRLRELCRQWLRPEVRTKEQILELLVLEQFLTILPGDIQAWVQEQHPKSGEEAVTLVENLQREPGRGKPLVPGLGIGQEVLSKGLVLPGPVQPPSSLPQEPAQPVEKGLQNRPRAPQEHLNYWHPKRDRLLENVPPVPWLPAHPWKGSSKEQELEAALLPAKFQGSLSLVDSVVNGDSQLKNSRPTPSSGVGKNVQDGEKFQREGLEVVEPSETAEGNSERGVSLSSEKEEVCESECSQERQGGDAPAESGEEPPPGKNESGELSNIEVLQKSPKEEQPLICSDCGKSFDKMSSLREHWKTHTGKRPYQCQCCGKSFSRNSVLKLHLRTHTGEKPYECPQCGEHFRQSCHLTKHQQLHVLERTFRCADCGQGFRRRANLVRHLLAHTGEKPRKCEDCGDNRQAPDRPRPPQGNPKLKPHRCNECGKAFWRHEHLLTHQRVHTGERPFRCPDCGKSFSQSSQLASHRRSHTGEKPYVCADCGKCFVRRAGLARHLMIHIGEKPFECTQCGKSFSQSQDLVRHQRSHTGEKPCRCSECGERFSQNAHLTRHRRIHTGEKPHQCTTCGNRFRNSSNLVRHQRIHTGERPYRCDQCGKRFCRNAHLLRHIRTHLGKASRHDNDCLEDLSRRGTPTTENPQQCLKCGKNFSRNCNLLRHQAIHTGERPFACTECGRSFNRNSHLRRHLRTHSREVLY</sequence>
<reference evidence="15" key="2">
    <citation type="submission" date="2025-08" db="UniProtKB">
        <authorList>
            <consortium name="Ensembl"/>
        </authorList>
    </citation>
    <scope>IDENTIFICATION</scope>
    <source>
        <strain evidence="15">Glennie</strain>
    </source>
</reference>
<dbReference type="PROSITE" id="PS50804">
    <property type="entry name" value="SCAN_BOX"/>
    <property type="match status" value="1"/>
</dbReference>
<feature type="domain" description="C2H2-type" evidence="13">
    <location>
        <begin position="519"/>
        <end position="546"/>
    </location>
</feature>
<dbReference type="RefSeq" id="XP_028930308.1">
    <property type="nucleotide sequence ID" value="XM_029074475.2"/>
</dbReference>
<dbReference type="Pfam" id="PF00096">
    <property type="entry name" value="zf-C2H2"/>
    <property type="match status" value="13"/>
</dbReference>
<evidence type="ECO:0000256" key="11">
    <source>
        <dbReference type="PROSITE-ProRule" id="PRU00042"/>
    </source>
</evidence>
<dbReference type="PANTHER" id="PTHR24384">
    <property type="entry name" value="FINGER PUTATIVE TRANSCRIPTION FACTOR FAMILY-RELATED"/>
    <property type="match status" value="1"/>
</dbReference>
<keyword evidence="10" id="KW-0539">Nucleus</keyword>
<feature type="compositionally biased region" description="Basic and acidic residues" evidence="12">
    <location>
        <begin position="462"/>
        <end position="480"/>
    </location>
</feature>
<evidence type="ECO:0000256" key="8">
    <source>
        <dbReference type="ARBA" id="ARBA00023125"/>
    </source>
</evidence>
<feature type="region of interest" description="Disordered" evidence="12">
    <location>
        <begin position="462"/>
        <end position="489"/>
    </location>
</feature>
<keyword evidence="4" id="KW-0677">Repeat</keyword>
<reference evidence="15 16" key="1">
    <citation type="journal article" date="2008" name="Nature">
        <title>Genome analysis of the platypus reveals unique signatures of evolution.</title>
        <authorList>
            <person name="Warren W.C."/>
            <person name="Hillier L.W."/>
            <person name="Marshall Graves J.A."/>
            <person name="Birney E."/>
            <person name="Ponting C.P."/>
            <person name="Grutzner F."/>
            <person name="Belov K."/>
            <person name="Miller W."/>
            <person name="Clarke L."/>
            <person name="Chinwalla A.T."/>
            <person name="Yang S.P."/>
            <person name="Heger A."/>
            <person name="Locke D.P."/>
            <person name="Miethke P."/>
            <person name="Waters P.D."/>
            <person name="Veyrunes F."/>
            <person name="Fulton L."/>
            <person name="Fulton B."/>
            <person name="Graves T."/>
            <person name="Wallis J."/>
            <person name="Puente X.S."/>
            <person name="Lopez-Otin C."/>
            <person name="Ordonez G.R."/>
            <person name="Eichler E.E."/>
            <person name="Chen L."/>
            <person name="Cheng Z."/>
            <person name="Deakin J.E."/>
            <person name="Alsop A."/>
            <person name="Thompson K."/>
            <person name="Kirby P."/>
            <person name="Papenfuss A.T."/>
            <person name="Wakefield M.J."/>
            <person name="Olender T."/>
            <person name="Lancet D."/>
            <person name="Huttley G.A."/>
            <person name="Smit A.F."/>
            <person name="Pask A."/>
            <person name="Temple-Smith P."/>
            <person name="Batzer M.A."/>
            <person name="Walker J.A."/>
            <person name="Konkel M.K."/>
            <person name="Harris R.S."/>
            <person name="Whittington C.M."/>
            <person name="Wong E.S."/>
            <person name="Gemmell N.J."/>
            <person name="Buschiazzo E."/>
            <person name="Vargas Jentzsch I.M."/>
            <person name="Merkel A."/>
            <person name="Schmitz J."/>
            <person name="Zemann A."/>
            <person name="Churakov G."/>
            <person name="Kriegs J.O."/>
            <person name="Brosius J."/>
            <person name="Murchison E.P."/>
            <person name="Sachidanandam R."/>
            <person name="Smith C."/>
            <person name="Hannon G.J."/>
            <person name="Tsend-Ayush E."/>
            <person name="McMillan D."/>
            <person name="Attenborough R."/>
            <person name="Rens W."/>
            <person name="Ferguson-Smith M."/>
            <person name="Lefevre C.M."/>
            <person name="Sharp J.A."/>
            <person name="Nicholas K.R."/>
            <person name="Ray D.A."/>
            <person name="Kube M."/>
            <person name="Reinhardt R."/>
            <person name="Pringle T.H."/>
            <person name="Taylor J."/>
            <person name="Jones R.C."/>
            <person name="Nixon B."/>
            <person name="Dacheux J.L."/>
            <person name="Niwa H."/>
            <person name="Sekita Y."/>
            <person name="Huang X."/>
            <person name="Stark A."/>
            <person name="Kheradpour P."/>
            <person name="Kellis M."/>
            <person name="Flicek P."/>
            <person name="Chen Y."/>
            <person name="Webber C."/>
            <person name="Hardison R."/>
            <person name="Nelson J."/>
            <person name="Hallsworth-Pepin K."/>
            <person name="Delehaunty K."/>
            <person name="Markovic C."/>
            <person name="Minx P."/>
            <person name="Feng Y."/>
            <person name="Kremitzki C."/>
            <person name="Mitreva M."/>
            <person name="Glasscock J."/>
            <person name="Wylie T."/>
            <person name="Wohldmann P."/>
            <person name="Thiru P."/>
            <person name="Nhan M.N."/>
            <person name="Pohl C.S."/>
            <person name="Smith S.M."/>
            <person name="Hou S."/>
            <person name="Nefedov M."/>
            <person name="de Jong P.J."/>
            <person name="Renfree M.B."/>
            <person name="Mardis E.R."/>
            <person name="Wilson R.K."/>
        </authorList>
    </citation>
    <scope>NUCLEOTIDE SEQUENCE [LARGE SCALE GENOMIC DNA]</scope>
    <source>
        <strain evidence="15 16">Glennie</strain>
    </source>
</reference>
<evidence type="ECO:0000256" key="1">
    <source>
        <dbReference type="ARBA" id="ARBA00004123"/>
    </source>
</evidence>
<evidence type="ECO:0000256" key="9">
    <source>
        <dbReference type="ARBA" id="ARBA00023163"/>
    </source>
</evidence>
<feature type="domain" description="C2H2-type" evidence="13">
    <location>
        <begin position="603"/>
        <end position="630"/>
    </location>
</feature>
<feature type="domain" description="C2H2-type" evidence="13">
    <location>
        <begin position="436"/>
        <end position="463"/>
    </location>
</feature>
<feature type="domain" description="C2H2-type" evidence="13">
    <location>
        <begin position="380"/>
        <end position="407"/>
    </location>
</feature>
<keyword evidence="5 11" id="KW-0863">Zinc-finger</keyword>
<dbReference type="InParanoid" id="A0A6I8PP53"/>
<feature type="region of interest" description="Disordered" evidence="12">
    <location>
        <begin position="1"/>
        <end position="20"/>
    </location>
</feature>
<dbReference type="SUPFAM" id="SSF47353">
    <property type="entry name" value="Retrovirus capsid dimerization domain-like"/>
    <property type="match status" value="1"/>
</dbReference>
<dbReference type="OMA" id="AKDQGHQ"/>
<dbReference type="GO" id="GO:0005634">
    <property type="term" value="C:nucleus"/>
    <property type="evidence" value="ECO:0000318"/>
    <property type="project" value="GO_Central"/>
</dbReference>
<protein>
    <submittedName>
        <fullName evidence="15">Zinc finger and SCAN domain containing 10</fullName>
    </submittedName>
</protein>
<evidence type="ECO:0000259" key="14">
    <source>
        <dbReference type="PROSITE" id="PS50804"/>
    </source>
</evidence>
<dbReference type="FunFam" id="3.30.160.60:FF:001119">
    <property type="entry name" value="zinc finger protein 408"/>
    <property type="match status" value="1"/>
</dbReference>
<dbReference type="GO" id="GO:0006357">
    <property type="term" value="P:regulation of transcription by RNA polymerase II"/>
    <property type="evidence" value="ECO:0000318"/>
    <property type="project" value="GO_Central"/>
</dbReference>
<evidence type="ECO:0000256" key="12">
    <source>
        <dbReference type="SAM" id="MobiDB-lite"/>
    </source>
</evidence>